<dbReference type="AlphaFoldDB" id="A0AAD6NUA7"/>
<protein>
    <submittedName>
        <fullName evidence="1">Uncharacterized protein</fullName>
    </submittedName>
</protein>
<proteinExistence type="predicted"/>
<reference evidence="1 2" key="1">
    <citation type="journal article" date="2023" name="Int. J. Mol. Sci.">
        <title>De Novo Assembly and Annotation of 11 Diverse Shrub Willow (Salix) Genomes Reveals Novel Gene Organization in Sex-Linked Regions.</title>
        <authorList>
            <person name="Hyden B."/>
            <person name="Feng K."/>
            <person name="Yates T.B."/>
            <person name="Jawdy S."/>
            <person name="Cereghino C."/>
            <person name="Smart L.B."/>
            <person name="Muchero W."/>
        </authorList>
    </citation>
    <scope>NUCLEOTIDE SEQUENCE [LARGE SCALE GENOMIC DNA]</scope>
    <source>
        <tissue evidence="1">Shoot tip</tissue>
    </source>
</reference>
<dbReference type="EMBL" id="JAPFFJ010000017">
    <property type="protein sequence ID" value="KAJ6405254.1"/>
    <property type="molecule type" value="Genomic_DNA"/>
</dbReference>
<sequence length="108" mass="12184">MFSNFDLYYLYTTASLVSPAVSCENHVQISPLNQDGASHNHPHPMNHTLGDIHYESGCHYSALYQMTPETGSHHPMMNQNQNHSHYECPDTLAQSHNHQAPVPRALMT</sequence>
<organism evidence="1 2">
    <name type="scientific">Salix udensis</name>
    <dbReference type="NCBI Taxonomy" id="889485"/>
    <lineage>
        <taxon>Eukaryota</taxon>
        <taxon>Viridiplantae</taxon>
        <taxon>Streptophyta</taxon>
        <taxon>Embryophyta</taxon>
        <taxon>Tracheophyta</taxon>
        <taxon>Spermatophyta</taxon>
        <taxon>Magnoliopsida</taxon>
        <taxon>eudicotyledons</taxon>
        <taxon>Gunneridae</taxon>
        <taxon>Pentapetalae</taxon>
        <taxon>rosids</taxon>
        <taxon>fabids</taxon>
        <taxon>Malpighiales</taxon>
        <taxon>Salicaceae</taxon>
        <taxon>Saliceae</taxon>
        <taxon>Salix</taxon>
    </lineage>
</organism>
<keyword evidence="2" id="KW-1185">Reference proteome</keyword>
<gene>
    <name evidence="1" type="ORF">OIU84_013262</name>
</gene>
<evidence type="ECO:0000313" key="1">
    <source>
        <dbReference type="EMBL" id="KAJ6405254.1"/>
    </source>
</evidence>
<dbReference type="Proteomes" id="UP001162972">
    <property type="component" value="Chromosome 2"/>
</dbReference>
<accession>A0AAD6NUA7</accession>
<name>A0AAD6NUA7_9ROSI</name>
<comment type="caution">
    <text evidence="1">The sequence shown here is derived from an EMBL/GenBank/DDBJ whole genome shotgun (WGS) entry which is preliminary data.</text>
</comment>
<evidence type="ECO:0000313" key="2">
    <source>
        <dbReference type="Proteomes" id="UP001162972"/>
    </source>
</evidence>